<reference evidence="1 2" key="1">
    <citation type="submission" date="2017-02" db="EMBL/GenBank/DDBJ databases">
        <authorList>
            <person name="Peterson S.W."/>
        </authorList>
    </citation>
    <scope>NUCLEOTIDE SEQUENCE [LARGE SCALE GENOMIC DNA]</scope>
    <source>
        <strain evidence="1 2">CECT 9027</strain>
    </source>
</reference>
<protein>
    <recommendedName>
        <fullName evidence="3">DUF1499 domain-containing protein</fullName>
    </recommendedName>
</protein>
<dbReference type="Proteomes" id="UP000189475">
    <property type="component" value="Unassembled WGS sequence"/>
</dbReference>
<sequence>MDPFFISKSIILIMNHNMAFSMSPNRIRNTAKLAPWAVMIFPLLLVGCSRGSEPEQDRTALLCDSQAVSCVSTIDPRPAHYLAPFILRPGVTMKHVQRVVLSLPNTHVADASTDYLRIECASSFFNAIDDLELRLDDYQLIVRSETRDQYLDLGSNRGRVEQLRTKLAQAGLLESP</sequence>
<accession>A0A1R4AZR0</accession>
<evidence type="ECO:0000313" key="1">
    <source>
        <dbReference type="EMBL" id="SJL82149.1"/>
    </source>
</evidence>
<proteinExistence type="predicted"/>
<organism evidence="1 2">
    <name type="scientific">Vibrio palustris</name>
    <dbReference type="NCBI Taxonomy" id="1918946"/>
    <lineage>
        <taxon>Bacteria</taxon>
        <taxon>Pseudomonadati</taxon>
        <taxon>Pseudomonadota</taxon>
        <taxon>Gammaproteobacteria</taxon>
        <taxon>Vibrionales</taxon>
        <taxon>Vibrionaceae</taxon>
        <taxon>Vibrio</taxon>
    </lineage>
</organism>
<dbReference type="AlphaFoldDB" id="A0A1R4AZR0"/>
<dbReference type="PANTHER" id="PTHR34801">
    <property type="entry name" value="EXPRESSED PROTEIN"/>
    <property type="match status" value="1"/>
</dbReference>
<dbReference type="InterPro" id="IPR010865">
    <property type="entry name" value="DUF1499"/>
</dbReference>
<dbReference type="PANTHER" id="PTHR34801:SF6">
    <property type="entry name" value="SLL1620 PROTEIN"/>
    <property type="match status" value="1"/>
</dbReference>
<dbReference type="STRING" id="1918946.VPAL9027_00059"/>
<name>A0A1R4AZR0_9VIBR</name>
<gene>
    <name evidence="1" type="ORF">VPAL9027_00059</name>
</gene>
<keyword evidence="2" id="KW-1185">Reference proteome</keyword>
<dbReference type="Pfam" id="PF07386">
    <property type="entry name" value="DUF1499"/>
    <property type="match status" value="1"/>
</dbReference>
<dbReference type="EMBL" id="FUFT01000001">
    <property type="protein sequence ID" value="SJL82149.1"/>
    <property type="molecule type" value="Genomic_DNA"/>
</dbReference>
<evidence type="ECO:0008006" key="3">
    <source>
        <dbReference type="Google" id="ProtNLM"/>
    </source>
</evidence>
<evidence type="ECO:0000313" key="2">
    <source>
        <dbReference type="Proteomes" id="UP000189475"/>
    </source>
</evidence>